<protein>
    <submittedName>
        <fullName evidence="1">Uncharacterized protein</fullName>
    </submittedName>
</protein>
<dbReference type="AlphaFoldDB" id="A0A445AB13"/>
<comment type="caution">
    <text evidence="1">The sequence shown here is derived from an EMBL/GenBank/DDBJ whole genome shotgun (WGS) entry which is preliminary data.</text>
</comment>
<reference evidence="1 2" key="1">
    <citation type="submission" date="2019-01" db="EMBL/GenBank/DDBJ databases">
        <title>Sequencing of cultivated peanut Arachis hypogaea provides insights into genome evolution and oil improvement.</title>
        <authorList>
            <person name="Chen X."/>
        </authorList>
    </citation>
    <scope>NUCLEOTIDE SEQUENCE [LARGE SCALE GENOMIC DNA]</scope>
    <source>
        <strain evidence="2">cv. Fuhuasheng</strain>
        <tissue evidence="1">Leaves</tissue>
    </source>
</reference>
<dbReference type="EMBL" id="SDMP01000013">
    <property type="protein sequence ID" value="RYR23482.1"/>
    <property type="molecule type" value="Genomic_DNA"/>
</dbReference>
<dbReference type="Gene3D" id="3.10.110.10">
    <property type="entry name" value="Ubiquitin Conjugating Enzyme"/>
    <property type="match status" value="1"/>
</dbReference>
<accession>A0A445AB13</accession>
<dbReference type="InterPro" id="IPR016135">
    <property type="entry name" value="UBQ-conjugating_enzyme/RWD"/>
</dbReference>
<dbReference type="Proteomes" id="UP000289738">
    <property type="component" value="Chromosome B03"/>
</dbReference>
<organism evidence="1 2">
    <name type="scientific">Arachis hypogaea</name>
    <name type="common">Peanut</name>
    <dbReference type="NCBI Taxonomy" id="3818"/>
    <lineage>
        <taxon>Eukaryota</taxon>
        <taxon>Viridiplantae</taxon>
        <taxon>Streptophyta</taxon>
        <taxon>Embryophyta</taxon>
        <taxon>Tracheophyta</taxon>
        <taxon>Spermatophyta</taxon>
        <taxon>Magnoliopsida</taxon>
        <taxon>eudicotyledons</taxon>
        <taxon>Gunneridae</taxon>
        <taxon>Pentapetalae</taxon>
        <taxon>rosids</taxon>
        <taxon>fabids</taxon>
        <taxon>Fabales</taxon>
        <taxon>Fabaceae</taxon>
        <taxon>Papilionoideae</taxon>
        <taxon>50 kb inversion clade</taxon>
        <taxon>dalbergioids sensu lato</taxon>
        <taxon>Dalbergieae</taxon>
        <taxon>Pterocarpus clade</taxon>
        <taxon>Arachis</taxon>
    </lineage>
</organism>
<evidence type="ECO:0000313" key="2">
    <source>
        <dbReference type="Proteomes" id="UP000289738"/>
    </source>
</evidence>
<gene>
    <name evidence="1" type="ORF">Ahy_B03g068699</name>
</gene>
<evidence type="ECO:0000313" key="1">
    <source>
        <dbReference type="EMBL" id="RYR23482.1"/>
    </source>
</evidence>
<dbReference type="STRING" id="3818.A0A445AB13"/>
<proteinExistence type="predicted"/>
<sequence>MEEESKLALEKPKEEQKMLVAQIYREIEELQDELEMNFWKIKNFDKVQSSPTDHRTWEAMLVMLESPLEGFEILVKGHFRTQAHEILRNFKNYMDSKDEIMNKLFLKLIKAFEANGTYCKHHYNNQVLNHDYEEAKCNNVTKKNGYSKLPLCIM</sequence>
<keyword evidence="2" id="KW-1185">Reference proteome</keyword>
<name>A0A445AB13_ARAHY</name>